<reference evidence="2 3" key="1">
    <citation type="submission" date="2020-08" db="EMBL/GenBank/DDBJ databases">
        <title>Genomic Encyclopedia of Type Strains, Phase IV (KMG-IV): sequencing the most valuable type-strain genomes for metagenomic binning, comparative biology and taxonomic classification.</title>
        <authorList>
            <person name="Goeker M."/>
        </authorList>
    </citation>
    <scope>NUCLEOTIDE SEQUENCE [LARGE SCALE GENOMIC DNA]</scope>
    <source>
        <strain evidence="2 3">DSM 27057</strain>
    </source>
</reference>
<dbReference type="RefSeq" id="WP_183628849.1">
    <property type="nucleotide sequence ID" value="NZ_JACIDX010000025.1"/>
</dbReference>
<dbReference type="AlphaFoldDB" id="A0A7W6CJ85"/>
<accession>A0A7W6CJ85</accession>
<feature type="transmembrane region" description="Helical" evidence="1">
    <location>
        <begin position="20"/>
        <end position="41"/>
    </location>
</feature>
<keyword evidence="3" id="KW-1185">Reference proteome</keyword>
<feature type="transmembrane region" description="Helical" evidence="1">
    <location>
        <begin position="85"/>
        <end position="107"/>
    </location>
</feature>
<evidence type="ECO:0000313" key="2">
    <source>
        <dbReference type="EMBL" id="MBB3957494.1"/>
    </source>
</evidence>
<dbReference type="Proteomes" id="UP000548867">
    <property type="component" value="Unassembled WGS sequence"/>
</dbReference>
<proteinExistence type="predicted"/>
<comment type="caution">
    <text evidence="2">The sequence shown here is derived from an EMBL/GenBank/DDBJ whole genome shotgun (WGS) entry which is preliminary data.</text>
</comment>
<organism evidence="2 3">
    <name type="scientific">Novosphingobium sediminicola</name>
    <dbReference type="NCBI Taxonomy" id="563162"/>
    <lineage>
        <taxon>Bacteria</taxon>
        <taxon>Pseudomonadati</taxon>
        <taxon>Pseudomonadota</taxon>
        <taxon>Alphaproteobacteria</taxon>
        <taxon>Sphingomonadales</taxon>
        <taxon>Sphingomonadaceae</taxon>
        <taxon>Novosphingobium</taxon>
    </lineage>
</organism>
<dbReference type="EMBL" id="JACIDX010000025">
    <property type="protein sequence ID" value="MBB3957494.1"/>
    <property type="molecule type" value="Genomic_DNA"/>
</dbReference>
<keyword evidence="1" id="KW-1133">Transmembrane helix</keyword>
<sequence>METNLGQDDRYRKPVAGRIVIGHLALLLIATGVSVVLASLLLTEKALPLRTTASFAVLLMINLSWTAYATWVLTARRRMLLNHRVVAGWIAMAAAAVFTVGTLIIGATTRTAAAYPAAGAGLIFLLIAITLLVRATLDFRALQMRRAEIEARLGEMAG</sequence>
<name>A0A7W6CJ85_9SPHN</name>
<evidence type="ECO:0000256" key="1">
    <source>
        <dbReference type="SAM" id="Phobius"/>
    </source>
</evidence>
<evidence type="ECO:0000313" key="3">
    <source>
        <dbReference type="Proteomes" id="UP000548867"/>
    </source>
</evidence>
<keyword evidence="1" id="KW-0472">Membrane</keyword>
<gene>
    <name evidence="2" type="ORF">GGR38_004468</name>
</gene>
<feature type="transmembrane region" description="Helical" evidence="1">
    <location>
        <begin position="53"/>
        <end position="73"/>
    </location>
</feature>
<feature type="transmembrane region" description="Helical" evidence="1">
    <location>
        <begin position="113"/>
        <end position="137"/>
    </location>
</feature>
<protein>
    <submittedName>
        <fullName evidence="2">Putative membrane protein</fullName>
    </submittedName>
</protein>
<keyword evidence="1" id="KW-0812">Transmembrane</keyword>